<dbReference type="Proteomes" id="UP000320762">
    <property type="component" value="Unassembled WGS sequence"/>
</dbReference>
<gene>
    <name evidence="1" type="ORF">BD626DRAFT_629964</name>
</gene>
<sequence length="612" mass="68432">MTDNFKWRFIVYTDDLRDNVYARSVRHSSNMVDMDDLLGEISRYLSLSVDIRAELWKPKELMTTETEFCGRMEHADWNLGVVCDLLSWNTSLLDLRKALYSGVHGQETPLLVLAYWKGHRRQEDWEDLEETDVLKEMEKKRRSVFRHAPALTPSNSSKPKAYKTIQTGSMALLDGRYGGSYPNPAALPIEVLHPAFATFNAITSDLNHHLDKDILIATKKLMDAASQVVTLETERSETTHTLLTDLLNVTLHQTTSGDRSAGDCIGTYTRNEEPTGPATLVIVEEKAELGISDDPAVKAEFSYLQHWSAKSTQKLANATSCPSFIMAIAGAYVCVLGAVITTHTIVNHLTDYVWIGGGRAIDIGHIYRVARIFSALRQAIHKLTSYYADLPKRGPNSIYFSQATSYADESGVVHFRYVQPLKPGADSSCASFLARELKKTGEANLAGDPPLVDGERIFVVKFVERYGVEVHELLASHGKAPKLFYYGNIWESAPERHGCKGRKMVVMEYVKGQHFPEAPASAMREVLFTTVRILHNAGHVHGDIRMPNVLIKDGEGDADARILLLDFDWAGKEGEVHYPPDLSREIPWASGIAEFGLIKKEHDIATIHDIYT</sequence>
<dbReference type="EMBL" id="VDMD01000009">
    <property type="protein sequence ID" value="TRM63426.1"/>
    <property type="molecule type" value="Genomic_DNA"/>
</dbReference>
<dbReference type="STRING" id="97359.A0A550CFH0"/>
<accession>A0A550CFH0</accession>
<keyword evidence="2" id="KW-1185">Reference proteome</keyword>
<dbReference type="InterPro" id="IPR011009">
    <property type="entry name" value="Kinase-like_dom_sf"/>
</dbReference>
<reference evidence="1 2" key="1">
    <citation type="journal article" date="2019" name="New Phytol.">
        <title>Comparative genomics reveals unique wood-decay strategies and fruiting body development in the Schizophyllaceae.</title>
        <authorList>
            <person name="Almasi E."/>
            <person name="Sahu N."/>
            <person name="Krizsan K."/>
            <person name="Balint B."/>
            <person name="Kovacs G.M."/>
            <person name="Kiss B."/>
            <person name="Cseklye J."/>
            <person name="Drula E."/>
            <person name="Henrissat B."/>
            <person name="Nagy I."/>
            <person name="Chovatia M."/>
            <person name="Adam C."/>
            <person name="LaButti K."/>
            <person name="Lipzen A."/>
            <person name="Riley R."/>
            <person name="Grigoriev I.V."/>
            <person name="Nagy L.G."/>
        </authorList>
    </citation>
    <scope>NUCLEOTIDE SEQUENCE [LARGE SCALE GENOMIC DNA]</scope>
    <source>
        <strain evidence="1 2">NL-1724</strain>
    </source>
</reference>
<comment type="caution">
    <text evidence="1">The sequence shown here is derived from an EMBL/GenBank/DDBJ whole genome shotgun (WGS) entry which is preliminary data.</text>
</comment>
<name>A0A550CFH0_9AGAR</name>
<protein>
    <recommendedName>
        <fullName evidence="3">Protein kinase domain-containing protein</fullName>
    </recommendedName>
</protein>
<evidence type="ECO:0000313" key="1">
    <source>
        <dbReference type="EMBL" id="TRM63426.1"/>
    </source>
</evidence>
<evidence type="ECO:0008006" key="3">
    <source>
        <dbReference type="Google" id="ProtNLM"/>
    </source>
</evidence>
<dbReference type="OrthoDB" id="4062651at2759"/>
<dbReference type="AlphaFoldDB" id="A0A550CFH0"/>
<organism evidence="1 2">
    <name type="scientific">Schizophyllum amplum</name>
    <dbReference type="NCBI Taxonomy" id="97359"/>
    <lineage>
        <taxon>Eukaryota</taxon>
        <taxon>Fungi</taxon>
        <taxon>Dikarya</taxon>
        <taxon>Basidiomycota</taxon>
        <taxon>Agaricomycotina</taxon>
        <taxon>Agaricomycetes</taxon>
        <taxon>Agaricomycetidae</taxon>
        <taxon>Agaricales</taxon>
        <taxon>Schizophyllaceae</taxon>
        <taxon>Schizophyllum</taxon>
    </lineage>
</organism>
<dbReference type="SUPFAM" id="SSF56112">
    <property type="entry name" value="Protein kinase-like (PK-like)"/>
    <property type="match status" value="1"/>
</dbReference>
<evidence type="ECO:0000313" key="2">
    <source>
        <dbReference type="Proteomes" id="UP000320762"/>
    </source>
</evidence>
<proteinExistence type="predicted"/>